<dbReference type="Pfam" id="PF12796">
    <property type="entry name" value="Ank_2"/>
    <property type="match status" value="1"/>
</dbReference>
<dbReference type="Proteomes" id="UP000515135">
    <property type="component" value="Unplaced"/>
</dbReference>
<dbReference type="RefSeq" id="XP_019624754.1">
    <property type="nucleotide sequence ID" value="XM_019769195.1"/>
</dbReference>
<dbReference type="GeneID" id="109470285"/>
<dbReference type="PROSITE" id="PS50088">
    <property type="entry name" value="ANK_REPEAT"/>
    <property type="match status" value="3"/>
</dbReference>
<evidence type="ECO:0000256" key="3">
    <source>
        <dbReference type="PROSITE-ProRule" id="PRU00023"/>
    </source>
</evidence>
<evidence type="ECO:0000313" key="5">
    <source>
        <dbReference type="RefSeq" id="XP_019624754.1"/>
    </source>
</evidence>
<dbReference type="SUPFAM" id="SSF48403">
    <property type="entry name" value="Ankyrin repeat"/>
    <property type="match status" value="1"/>
</dbReference>
<dbReference type="PANTHER" id="PTHR24198:SF165">
    <property type="entry name" value="ANKYRIN REPEAT-CONTAINING PROTEIN-RELATED"/>
    <property type="match status" value="1"/>
</dbReference>
<dbReference type="InterPro" id="IPR002110">
    <property type="entry name" value="Ankyrin_rpt"/>
</dbReference>
<dbReference type="KEGG" id="bbel:109470285"/>
<feature type="repeat" description="ANK" evidence="3">
    <location>
        <begin position="175"/>
        <end position="207"/>
    </location>
</feature>
<gene>
    <name evidence="5" type="primary">LOC109470285</name>
</gene>
<feature type="repeat" description="ANK" evidence="3">
    <location>
        <begin position="142"/>
        <end position="174"/>
    </location>
</feature>
<feature type="repeat" description="ANK" evidence="3">
    <location>
        <begin position="262"/>
        <end position="294"/>
    </location>
</feature>
<dbReference type="Gene3D" id="1.25.40.20">
    <property type="entry name" value="Ankyrin repeat-containing domain"/>
    <property type="match status" value="2"/>
</dbReference>
<dbReference type="OrthoDB" id="2157354at2759"/>
<dbReference type="SMART" id="SM00248">
    <property type="entry name" value="ANK"/>
    <property type="match status" value="3"/>
</dbReference>
<dbReference type="PANTHER" id="PTHR24198">
    <property type="entry name" value="ANKYRIN REPEAT AND PROTEIN KINASE DOMAIN-CONTAINING PROTEIN"/>
    <property type="match status" value="1"/>
</dbReference>
<keyword evidence="4" id="KW-1185">Reference proteome</keyword>
<reference evidence="5" key="1">
    <citation type="submission" date="2025-08" db="UniProtKB">
        <authorList>
            <consortium name="RefSeq"/>
        </authorList>
    </citation>
    <scope>IDENTIFICATION</scope>
    <source>
        <tissue evidence="5">Gonad</tissue>
    </source>
</reference>
<evidence type="ECO:0000256" key="1">
    <source>
        <dbReference type="ARBA" id="ARBA00022737"/>
    </source>
</evidence>
<proteinExistence type="predicted"/>
<organism evidence="4 5">
    <name type="scientific">Branchiostoma belcheri</name>
    <name type="common">Amphioxus</name>
    <dbReference type="NCBI Taxonomy" id="7741"/>
    <lineage>
        <taxon>Eukaryota</taxon>
        <taxon>Metazoa</taxon>
        <taxon>Chordata</taxon>
        <taxon>Cephalochordata</taxon>
        <taxon>Leptocardii</taxon>
        <taxon>Amphioxiformes</taxon>
        <taxon>Branchiostomatidae</taxon>
        <taxon>Branchiostoma</taxon>
    </lineage>
</organism>
<evidence type="ECO:0000313" key="4">
    <source>
        <dbReference type="Proteomes" id="UP000515135"/>
    </source>
</evidence>
<keyword evidence="1" id="KW-0677">Repeat</keyword>
<sequence length="409" mass="45445">MGLSLSTRKRYQRLVKAVRVSNDLEFFHLLKTKDFISPKSAFLLAELLQETYGDLYSKHAKDFRHLLLSFITYQASPDSAALLMYLRAFCTPASLTVLQTKRDPLFPAIRMCSYSGKSRVDMVCSLILLIEHGVGVSARTRHGQTALHIAALCDVTELVDVLVEAGVPVDARDAQGWTPLLTAAAARHVVFMEFLLANGADINAVTHLGQTPIHLATKTKFCFAERERDPCAYRKSSPERSVSVQVGFLTDSGVDINHADRRGRTALHYAAHEGEYYLVSALLSYGADPDMRTRDAVRATPLYTFLDNRENMFSCMCLLRLLESTAYWRGLYSKQGTLPTMLQIDDQNMHMYHRLFTSLKKELIKETHVPPTLQNCACTPCGGRSAGPPAPCSPFMVNTVASLPLPPGP</sequence>
<dbReference type="PROSITE" id="PS50297">
    <property type="entry name" value="ANK_REP_REGION"/>
    <property type="match status" value="3"/>
</dbReference>
<dbReference type="Pfam" id="PF00023">
    <property type="entry name" value="Ank"/>
    <property type="match status" value="1"/>
</dbReference>
<evidence type="ECO:0000256" key="2">
    <source>
        <dbReference type="ARBA" id="ARBA00023043"/>
    </source>
</evidence>
<dbReference type="AlphaFoldDB" id="A0A6P4YSR3"/>
<dbReference type="InterPro" id="IPR036770">
    <property type="entry name" value="Ankyrin_rpt-contain_sf"/>
</dbReference>
<dbReference type="PRINTS" id="PR01415">
    <property type="entry name" value="ANKYRIN"/>
</dbReference>
<accession>A0A6P4YSR3</accession>
<protein>
    <submittedName>
        <fullName evidence="5">Ankyrin-2-like</fullName>
    </submittedName>
</protein>
<name>A0A6P4YSR3_BRABE</name>
<keyword evidence="2 3" id="KW-0040">ANK repeat</keyword>